<dbReference type="SUPFAM" id="SSF54534">
    <property type="entry name" value="FKBP-like"/>
    <property type="match status" value="1"/>
</dbReference>
<proteinExistence type="inferred from homology"/>
<evidence type="ECO:0000259" key="8">
    <source>
        <dbReference type="PROSITE" id="PS50198"/>
    </source>
</evidence>
<dbReference type="GO" id="GO:0003677">
    <property type="term" value="F:DNA binding"/>
    <property type="evidence" value="ECO:0007669"/>
    <property type="project" value="InterPro"/>
</dbReference>
<comment type="catalytic activity">
    <reaction evidence="1 6">
        <text>[protein]-peptidylproline (omega=180) = [protein]-peptidylproline (omega=0)</text>
        <dbReference type="Rhea" id="RHEA:16237"/>
        <dbReference type="Rhea" id="RHEA-COMP:10747"/>
        <dbReference type="Rhea" id="RHEA-COMP:10748"/>
        <dbReference type="ChEBI" id="CHEBI:83833"/>
        <dbReference type="ChEBI" id="CHEBI:83834"/>
        <dbReference type="EC" id="5.2.1.8"/>
    </reaction>
</comment>
<dbReference type="KEGG" id="cme:CYME_CMR402C"/>
<evidence type="ECO:0000256" key="7">
    <source>
        <dbReference type="SAM" id="MobiDB-lite"/>
    </source>
</evidence>
<evidence type="ECO:0000256" key="3">
    <source>
        <dbReference type="ARBA" id="ARBA00023110"/>
    </source>
</evidence>
<dbReference type="EC" id="5.2.1.8" evidence="6"/>
<dbReference type="InterPro" id="IPR023058">
    <property type="entry name" value="PPIase_PpiC_CS"/>
</dbReference>
<dbReference type="PROSITE" id="PS50198">
    <property type="entry name" value="PPIC_PPIASE_2"/>
    <property type="match status" value="1"/>
</dbReference>
<keyword evidence="4 5" id="KW-0413">Isomerase</keyword>
<dbReference type="HOGENOM" id="CLU_090028_1_0_1"/>
<dbReference type="PROSITE" id="PS01096">
    <property type="entry name" value="PPIC_PPIASE_1"/>
    <property type="match status" value="1"/>
</dbReference>
<evidence type="ECO:0000256" key="1">
    <source>
        <dbReference type="ARBA" id="ARBA00000971"/>
    </source>
</evidence>
<keyword evidence="10" id="KW-1185">Reference proteome</keyword>
<dbReference type="InterPro" id="IPR046357">
    <property type="entry name" value="PPIase_dom_sf"/>
</dbReference>
<dbReference type="GO" id="GO:0003755">
    <property type="term" value="F:peptidyl-prolyl cis-trans isomerase activity"/>
    <property type="evidence" value="ECO:0007669"/>
    <property type="project" value="UniProtKB-UniRule"/>
</dbReference>
<dbReference type="Proteomes" id="UP000007014">
    <property type="component" value="Chromosome 18"/>
</dbReference>
<comment type="similarity">
    <text evidence="2">Belongs to the PpiC/parvulin rotamase family. PIN4 subfamily.</text>
</comment>
<reference evidence="9 10" key="1">
    <citation type="journal article" date="2004" name="Nature">
        <title>Genome sequence of the ultrasmall unicellular red alga Cyanidioschyzon merolae 10D.</title>
        <authorList>
            <person name="Matsuzaki M."/>
            <person name="Misumi O."/>
            <person name="Shin-i T."/>
            <person name="Maruyama S."/>
            <person name="Takahara M."/>
            <person name="Miyagishima S."/>
            <person name="Mori T."/>
            <person name="Nishida K."/>
            <person name="Yagisawa F."/>
            <person name="Nishida K."/>
            <person name="Yoshida Y."/>
            <person name="Nishimura Y."/>
            <person name="Nakao S."/>
            <person name="Kobayashi T."/>
            <person name="Momoyama Y."/>
            <person name="Higashiyama T."/>
            <person name="Minoda A."/>
            <person name="Sano M."/>
            <person name="Nomoto H."/>
            <person name="Oishi K."/>
            <person name="Hayashi H."/>
            <person name="Ohta F."/>
            <person name="Nishizaka S."/>
            <person name="Haga S."/>
            <person name="Miura S."/>
            <person name="Morishita T."/>
            <person name="Kabeya Y."/>
            <person name="Terasawa K."/>
            <person name="Suzuki Y."/>
            <person name="Ishii Y."/>
            <person name="Asakawa S."/>
            <person name="Takano H."/>
            <person name="Ohta N."/>
            <person name="Kuroiwa H."/>
            <person name="Tanaka K."/>
            <person name="Shimizu N."/>
            <person name="Sugano S."/>
            <person name="Sato N."/>
            <person name="Nozaki H."/>
            <person name="Ogasawara N."/>
            <person name="Kohara Y."/>
            <person name="Kuroiwa T."/>
        </authorList>
    </citation>
    <scope>NUCLEOTIDE SEQUENCE [LARGE SCALE GENOMIC DNA]</scope>
    <source>
        <strain evidence="9 10">10D</strain>
    </source>
</reference>
<accession>M1VLJ8</accession>
<sequence>MGKKTTKTANKAGTGSNSTDSKLKTANFVKARHILCSKQGTIQEVYKTLIERTETQRSALPSTFAELASKYSECPSAKRGGDLGWFDRQKMEPKFREVAFSTAPGNVSEPFKGANGWHIVFVEGRRN</sequence>
<dbReference type="PANTHER" id="PTHR45995">
    <property type="match status" value="1"/>
</dbReference>
<evidence type="ECO:0000256" key="2">
    <source>
        <dbReference type="ARBA" id="ARBA00010242"/>
    </source>
</evidence>
<name>M1VLJ8_CYAM1</name>
<protein>
    <recommendedName>
        <fullName evidence="6">Peptidyl-prolyl cis-trans isomerase</fullName>
        <ecNumber evidence="6">5.2.1.8</ecNumber>
    </recommendedName>
</protein>
<reference evidence="9 10" key="2">
    <citation type="journal article" date="2007" name="BMC Biol.">
        <title>A 100%-complete sequence reveals unusually simple genomic features in the hot-spring red alga Cyanidioschyzon merolae.</title>
        <authorList>
            <person name="Nozaki H."/>
            <person name="Takano H."/>
            <person name="Misumi O."/>
            <person name="Terasawa K."/>
            <person name="Matsuzaki M."/>
            <person name="Maruyama S."/>
            <person name="Nishida K."/>
            <person name="Yagisawa F."/>
            <person name="Yoshida Y."/>
            <person name="Fujiwara T."/>
            <person name="Takio S."/>
            <person name="Tamura K."/>
            <person name="Chung S.J."/>
            <person name="Nakamura S."/>
            <person name="Kuroiwa H."/>
            <person name="Tanaka K."/>
            <person name="Sato N."/>
            <person name="Kuroiwa T."/>
        </authorList>
    </citation>
    <scope>NUCLEOTIDE SEQUENCE [LARGE SCALE GENOMIC DNA]</scope>
    <source>
        <strain evidence="9 10">10D</strain>
    </source>
</reference>
<evidence type="ECO:0000256" key="6">
    <source>
        <dbReference type="RuleBase" id="RU363014"/>
    </source>
</evidence>
<dbReference type="Gramene" id="CMR402CT">
    <property type="protein sequence ID" value="CMR402CT"/>
    <property type="gene ID" value="CMR402C"/>
</dbReference>
<dbReference type="InterPro" id="IPR043323">
    <property type="entry name" value="PIN4"/>
</dbReference>
<evidence type="ECO:0000313" key="9">
    <source>
        <dbReference type="EMBL" id="BAM82588.1"/>
    </source>
</evidence>
<dbReference type="InterPro" id="IPR000297">
    <property type="entry name" value="PPIase_PpiC"/>
</dbReference>
<feature type="domain" description="PpiC" evidence="8">
    <location>
        <begin position="26"/>
        <end position="124"/>
    </location>
</feature>
<dbReference type="AlphaFoldDB" id="M1VLJ8"/>
<gene>
    <name evidence="9" type="ORF">CYME_CMR402C</name>
</gene>
<organism evidence="9 10">
    <name type="scientific">Cyanidioschyzon merolae (strain NIES-3377 / 10D)</name>
    <name type="common">Unicellular red alga</name>
    <dbReference type="NCBI Taxonomy" id="280699"/>
    <lineage>
        <taxon>Eukaryota</taxon>
        <taxon>Rhodophyta</taxon>
        <taxon>Bangiophyceae</taxon>
        <taxon>Cyanidiales</taxon>
        <taxon>Cyanidiaceae</taxon>
        <taxon>Cyanidioschyzon</taxon>
    </lineage>
</organism>
<evidence type="ECO:0000256" key="5">
    <source>
        <dbReference type="PROSITE-ProRule" id="PRU00278"/>
    </source>
</evidence>
<keyword evidence="3 5" id="KW-0697">Rotamase</keyword>
<dbReference type="RefSeq" id="XP_005538624.1">
    <property type="nucleotide sequence ID" value="XM_005538567.1"/>
</dbReference>
<dbReference type="GO" id="GO:0006364">
    <property type="term" value="P:rRNA processing"/>
    <property type="evidence" value="ECO:0007669"/>
    <property type="project" value="InterPro"/>
</dbReference>
<evidence type="ECO:0000313" key="10">
    <source>
        <dbReference type="Proteomes" id="UP000007014"/>
    </source>
</evidence>
<feature type="region of interest" description="Disordered" evidence="7">
    <location>
        <begin position="1"/>
        <end position="21"/>
    </location>
</feature>
<dbReference type="STRING" id="280699.M1VLJ8"/>
<dbReference type="GeneID" id="16997074"/>
<dbReference type="EMBL" id="AP006500">
    <property type="protein sequence ID" value="BAM82588.1"/>
    <property type="molecule type" value="Genomic_DNA"/>
</dbReference>
<evidence type="ECO:0000256" key="4">
    <source>
        <dbReference type="ARBA" id="ARBA00023235"/>
    </source>
</evidence>
<dbReference type="Pfam" id="PF00639">
    <property type="entry name" value="Rotamase"/>
    <property type="match status" value="1"/>
</dbReference>
<dbReference type="Gene3D" id="3.10.50.40">
    <property type="match status" value="1"/>
</dbReference>
<dbReference type="OrthoDB" id="1911748at2759"/>
<dbReference type="eggNOG" id="KOG3258">
    <property type="taxonomic scope" value="Eukaryota"/>
</dbReference>
<dbReference type="OMA" id="NAINVRH"/>